<proteinExistence type="predicted"/>
<dbReference type="GO" id="GO:0008276">
    <property type="term" value="F:protein methyltransferase activity"/>
    <property type="evidence" value="ECO:0007669"/>
    <property type="project" value="InterPro"/>
</dbReference>
<evidence type="ECO:0000313" key="7">
    <source>
        <dbReference type="EMBL" id="MBB6214599.1"/>
    </source>
</evidence>
<dbReference type="Pfam" id="PF00590">
    <property type="entry name" value="TP_methylase"/>
    <property type="match status" value="1"/>
</dbReference>
<name>A0A841KWN5_9FIRM</name>
<keyword evidence="4 7" id="KW-0808">Transferase</keyword>
<dbReference type="InterPro" id="IPR014776">
    <property type="entry name" value="4pyrrole_Mease_sub2"/>
</dbReference>
<evidence type="ECO:0000313" key="8">
    <source>
        <dbReference type="Proteomes" id="UP000579281"/>
    </source>
</evidence>
<dbReference type="InterPro" id="IPR014777">
    <property type="entry name" value="4pyrrole_Mease_sub1"/>
</dbReference>
<dbReference type="Proteomes" id="UP000579281">
    <property type="component" value="Unassembled WGS sequence"/>
</dbReference>
<keyword evidence="8" id="KW-1185">Reference proteome</keyword>
<evidence type="ECO:0000256" key="2">
    <source>
        <dbReference type="ARBA" id="ARBA00022573"/>
    </source>
</evidence>
<dbReference type="Gene3D" id="3.30.950.10">
    <property type="entry name" value="Methyltransferase, Cobalt-precorrin-4 Transmethylase, Domain 2"/>
    <property type="match status" value="1"/>
</dbReference>
<dbReference type="PANTHER" id="PTHR43182:SF1">
    <property type="entry name" value="COBALT-PRECORRIN-7 C(5)-METHYLTRANSFERASE"/>
    <property type="match status" value="1"/>
</dbReference>
<evidence type="ECO:0000259" key="6">
    <source>
        <dbReference type="Pfam" id="PF00590"/>
    </source>
</evidence>
<evidence type="ECO:0000256" key="4">
    <source>
        <dbReference type="ARBA" id="ARBA00022679"/>
    </source>
</evidence>
<dbReference type="SUPFAM" id="SSF53790">
    <property type="entry name" value="Tetrapyrrole methylase"/>
    <property type="match status" value="1"/>
</dbReference>
<dbReference type="UniPathway" id="UPA00148"/>
<organism evidence="7 8">
    <name type="scientific">Anaerosolibacter carboniphilus</name>
    <dbReference type="NCBI Taxonomy" id="1417629"/>
    <lineage>
        <taxon>Bacteria</taxon>
        <taxon>Bacillati</taxon>
        <taxon>Bacillota</taxon>
        <taxon>Clostridia</taxon>
        <taxon>Peptostreptococcales</taxon>
        <taxon>Thermotaleaceae</taxon>
        <taxon>Anaerosolibacter</taxon>
    </lineage>
</organism>
<dbReference type="CDD" id="cd11644">
    <property type="entry name" value="Precorrin-6Y-MT"/>
    <property type="match status" value="1"/>
</dbReference>
<dbReference type="InterPro" id="IPR012818">
    <property type="entry name" value="CbiE"/>
</dbReference>
<gene>
    <name evidence="7" type="ORF">HNQ80_000682</name>
</gene>
<dbReference type="GO" id="GO:0009236">
    <property type="term" value="P:cobalamin biosynthetic process"/>
    <property type="evidence" value="ECO:0007669"/>
    <property type="project" value="UniProtKB-UniPathway"/>
</dbReference>
<accession>A0A841KWN5</accession>
<reference evidence="7 8" key="1">
    <citation type="submission" date="2020-08" db="EMBL/GenBank/DDBJ databases">
        <title>Genomic Encyclopedia of Type Strains, Phase IV (KMG-IV): sequencing the most valuable type-strain genomes for metagenomic binning, comparative biology and taxonomic classification.</title>
        <authorList>
            <person name="Goeker M."/>
        </authorList>
    </citation>
    <scope>NUCLEOTIDE SEQUENCE [LARGE SCALE GENOMIC DNA]</scope>
    <source>
        <strain evidence="7 8">DSM 103526</strain>
    </source>
</reference>
<evidence type="ECO:0000256" key="1">
    <source>
        <dbReference type="ARBA" id="ARBA00004953"/>
    </source>
</evidence>
<dbReference type="InterPro" id="IPR000878">
    <property type="entry name" value="4pyrrol_Mease"/>
</dbReference>
<dbReference type="AlphaFoldDB" id="A0A841KWN5"/>
<dbReference type="GO" id="GO:0032259">
    <property type="term" value="P:methylation"/>
    <property type="evidence" value="ECO:0007669"/>
    <property type="project" value="UniProtKB-KW"/>
</dbReference>
<dbReference type="RefSeq" id="WP_184308190.1">
    <property type="nucleotide sequence ID" value="NZ_JACHEN010000003.1"/>
</dbReference>
<feature type="domain" description="Tetrapyrrole methylase" evidence="6">
    <location>
        <begin position="3"/>
        <end position="189"/>
    </location>
</feature>
<protein>
    <submittedName>
        <fullName evidence="7">Cobalt-precorrin-7 (C5)-methyltransferase</fullName>
        <ecNumber evidence="7">2.1.1.289</ecNumber>
    </submittedName>
</protein>
<keyword evidence="5" id="KW-0949">S-adenosyl-L-methionine</keyword>
<sequence length="207" mass="23725">MNKIYVLGMGPGNKEYILPITTRIIEGCDVLIGGKRNLQYYEDLGKEILYIQSDLAGIMDYVEKNRSNKKIAFLLSGDTGFYSMLDYIKKHIKTSELEVIPGISSFQYLMAQIGEPWQTAYVGSLHGRTCDFIEIIQQYEKAIFLTDHKYSPQQIAKELLQHKIGNKRMIVGENLSYENERIIMGKPEEIVDIPKFDMAVVVIMNDK</sequence>
<comment type="pathway">
    <text evidence="1">Cofactor biosynthesis; adenosylcobalamin biosynthesis.</text>
</comment>
<dbReference type="PANTHER" id="PTHR43182">
    <property type="entry name" value="COBALT-PRECORRIN-6B C(15)-METHYLTRANSFERASE (DECARBOXYLATING)"/>
    <property type="match status" value="1"/>
</dbReference>
<dbReference type="InterPro" id="IPR035996">
    <property type="entry name" value="4pyrrol_Methylase_sf"/>
</dbReference>
<dbReference type="NCBIfam" id="TIGR02467">
    <property type="entry name" value="CbiE"/>
    <property type="match status" value="1"/>
</dbReference>
<dbReference type="InterPro" id="IPR050714">
    <property type="entry name" value="Cobalamin_biosynth_MTase"/>
</dbReference>
<evidence type="ECO:0000256" key="3">
    <source>
        <dbReference type="ARBA" id="ARBA00022603"/>
    </source>
</evidence>
<evidence type="ECO:0000256" key="5">
    <source>
        <dbReference type="ARBA" id="ARBA00022691"/>
    </source>
</evidence>
<keyword evidence="2" id="KW-0169">Cobalamin biosynthesis</keyword>
<dbReference type="EMBL" id="JACHEN010000003">
    <property type="protein sequence ID" value="MBB6214599.1"/>
    <property type="molecule type" value="Genomic_DNA"/>
</dbReference>
<dbReference type="Gene3D" id="3.40.1010.10">
    <property type="entry name" value="Cobalt-precorrin-4 Transmethylase, Domain 1"/>
    <property type="match status" value="1"/>
</dbReference>
<keyword evidence="3 7" id="KW-0489">Methyltransferase</keyword>
<dbReference type="EC" id="2.1.1.289" evidence="7"/>
<comment type="caution">
    <text evidence="7">The sequence shown here is derived from an EMBL/GenBank/DDBJ whole genome shotgun (WGS) entry which is preliminary data.</text>
</comment>